<gene>
    <name evidence="7" type="ORF">QJU93_07625</name>
</gene>
<dbReference type="InterPro" id="IPR052706">
    <property type="entry name" value="Membrane-Transporter-like"/>
</dbReference>
<reference evidence="7" key="1">
    <citation type="journal article" date="2023" name="Front. Microbiol.">
        <title>Phylogeography and host specificity of Pasteurellaceae pathogenic to sea-farmed fish in the north-east Atlantic.</title>
        <authorList>
            <person name="Gulla S."/>
            <person name="Colquhoun D.J."/>
            <person name="Olsen A.B."/>
            <person name="Spilsberg B."/>
            <person name="Lagesen K."/>
            <person name="Aakesson C.P."/>
            <person name="Strom S."/>
            <person name="Manji F."/>
            <person name="Birkbeck T.H."/>
            <person name="Nilsen H.K."/>
        </authorList>
    </citation>
    <scope>NUCLEOTIDE SEQUENCE</scope>
    <source>
        <strain evidence="7">TW16_20</strain>
    </source>
</reference>
<evidence type="ECO:0000259" key="6">
    <source>
        <dbReference type="Pfam" id="PF00916"/>
    </source>
</evidence>
<evidence type="ECO:0000313" key="7">
    <source>
        <dbReference type="EMBL" id="MDP8173223.1"/>
    </source>
</evidence>
<dbReference type="PANTHER" id="PTHR43310:SF1">
    <property type="entry name" value="SULFATE TRANSPORTER YBAR-RELATED"/>
    <property type="match status" value="1"/>
</dbReference>
<evidence type="ECO:0000256" key="1">
    <source>
        <dbReference type="ARBA" id="ARBA00004141"/>
    </source>
</evidence>
<feature type="transmembrane region" description="Helical" evidence="5">
    <location>
        <begin position="165"/>
        <end position="182"/>
    </location>
</feature>
<comment type="subcellular location">
    <subcellularLocation>
        <location evidence="1">Membrane</location>
        <topology evidence="1">Multi-pass membrane protein</topology>
    </subcellularLocation>
</comment>
<evidence type="ECO:0000256" key="3">
    <source>
        <dbReference type="ARBA" id="ARBA00022989"/>
    </source>
</evidence>
<organism evidence="7 8">
    <name type="scientific">Phocoenobacter skyensis</name>
    <dbReference type="NCBI Taxonomy" id="97481"/>
    <lineage>
        <taxon>Bacteria</taxon>
        <taxon>Pseudomonadati</taxon>
        <taxon>Pseudomonadota</taxon>
        <taxon>Gammaproteobacteria</taxon>
        <taxon>Pasteurellales</taxon>
        <taxon>Pasteurellaceae</taxon>
        <taxon>Phocoenobacter</taxon>
    </lineage>
</organism>
<dbReference type="RefSeq" id="WP_306374734.1">
    <property type="nucleotide sequence ID" value="NZ_JASAYK010000008.1"/>
</dbReference>
<dbReference type="EMBL" id="JASAYQ010000012">
    <property type="protein sequence ID" value="MDP8173223.1"/>
    <property type="molecule type" value="Genomic_DNA"/>
</dbReference>
<evidence type="ECO:0000256" key="5">
    <source>
        <dbReference type="SAM" id="Phobius"/>
    </source>
</evidence>
<dbReference type="Proteomes" id="UP001236239">
    <property type="component" value="Unassembled WGS sequence"/>
</dbReference>
<accession>A0AAJ6P134</accession>
<feature type="transmembrane region" description="Helical" evidence="5">
    <location>
        <begin position="325"/>
        <end position="345"/>
    </location>
</feature>
<dbReference type="GO" id="GO:0016020">
    <property type="term" value="C:membrane"/>
    <property type="evidence" value="ECO:0007669"/>
    <property type="project" value="UniProtKB-SubCell"/>
</dbReference>
<protein>
    <submittedName>
        <fullName evidence="7">SulP family inorganic anion transporter</fullName>
    </submittedName>
</protein>
<evidence type="ECO:0000256" key="2">
    <source>
        <dbReference type="ARBA" id="ARBA00022692"/>
    </source>
</evidence>
<feature type="transmembrane region" description="Helical" evidence="5">
    <location>
        <begin position="101"/>
        <end position="119"/>
    </location>
</feature>
<feature type="transmembrane region" description="Helical" evidence="5">
    <location>
        <begin position="131"/>
        <end position="153"/>
    </location>
</feature>
<dbReference type="AlphaFoldDB" id="A0AAJ6P134"/>
<keyword evidence="3 5" id="KW-1133">Transmembrane helix</keyword>
<feature type="transmembrane region" description="Helical" evidence="5">
    <location>
        <begin position="255"/>
        <end position="274"/>
    </location>
</feature>
<dbReference type="PANTHER" id="PTHR43310">
    <property type="entry name" value="SULFATE TRANSPORTER YBAR-RELATED"/>
    <property type="match status" value="1"/>
</dbReference>
<feature type="transmembrane region" description="Helical" evidence="5">
    <location>
        <begin position="194"/>
        <end position="214"/>
    </location>
</feature>
<proteinExistence type="predicted"/>
<name>A0AAJ6P134_9PAST</name>
<feature type="transmembrane region" description="Helical" evidence="5">
    <location>
        <begin position="43"/>
        <end position="60"/>
    </location>
</feature>
<dbReference type="Pfam" id="PF00916">
    <property type="entry name" value="Sulfate_transp"/>
    <property type="match status" value="1"/>
</dbReference>
<feature type="domain" description="SLC26A/SulP transporter" evidence="6">
    <location>
        <begin position="15"/>
        <end position="366"/>
    </location>
</feature>
<keyword evidence="2 5" id="KW-0812">Transmembrane</keyword>
<feature type="transmembrane region" description="Helical" evidence="5">
    <location>
        <begin position="12"/>
        <end position="37"/>
    </location>
</feature>
<feature type="transmembrane region" description="Helical" evidence="5">
    <location>
        <begin position="391"/>
        <end position="418"/>
    </location>
</feature>
<evidence type="ECO:0000256" key="4">
    <source>
        <dbReference type="ARBA" id="ARBA00023136"/>
    </source>
</evidence>
<dbReference type="InterPro" id="IPR011547">
    <property type="entry name" value="SLC26A/SulP_dom"/>
</dbReference>
<comment type="caution">
    <text evidence="7">The sequence shown here is derived from an EMBL/GenBank/DDBJ whole genome shotgun (WGS) entry which is preliminary data.</text>
</comment>
<sequence length="437" mass="47259">MTSSSKSNFSISNLYTNIMAALVVSFVALSLGASFGLLSGRGALSGMIAAGVIAFVTSLFGGTRIQCSGPTAPMSAVAIAVLVSAQQLSADSLAGMTVNQLFNFTVILSGLILGFAALFRAGNLIKWIPNSVISGFMSGIALLIWIGQIEQLFLVDNQWVFNKTAWLNTFVALFTLAMILLLPKIKNTVLRRILSFFPATLVAIVTSTLLVHLLNIPIATINIDSSVLSVSIGEWIQAQIPTHMSFELFMFALPWAFQLALLCYLDTLMTALVMDKISGEDTQRNRELVAQGLANSVAALLGGLPGAQATIRSVLILKEGATSRLAGVLVGVFVIVEIFVFLDWISLIPKAVFIGVLFKVGYDVLDRVVIREMAKLFIGRRGLLNRRDVPLILLTIIVTLFVNLSVAAIGSTILFYIIQKLTNNRLPDLNRLLVKHD</sequence>
<keyword evidence="4 5" id="KW-0472">Membrane</keyword>
<evidence type="ECO:0000313" key="8">
    <source>
        <dbReference type="Proteomes" id="UP001236239"/>
    </source>
</evidence>